<dbReference type="InterPro" id="IPR001452">
    <property type="entry name" value="SH3_domain"/>
</dbReference>
<dbReference type="OrthoDB" id="28357at2759"/>
<dbReference type="InterPro" id="IPR036028">
    <property type="entry name" value="SH3-like_dom_sf"/>
</dbReference>
<dbReference type="Pfam" id="PF07653">
    <property type="entry name" value="SH3_2"/>
    <property type="match status" value="1"/>
</dbReference>
<evidence type="ECO:0000256" key="6">
    <source>
        <dbReference type="PROSITE-ProRule" id="PRU00192"/>
    </source>
</evidence>
<dbReference type="GO" id="GO:0005886">
    <property type="term" value="C:plasma membrane"/>
    <property type="evidence" value="ECO:0007669"/>
    <property type="project" value="TreeGrafter"/>
</dbReference>
<dbReference type="PANTHER" id="PTHR23065:SF7">
    <property type="entry name" value="NOSTRIN, ISOFORM H"/>
    <property type="match status" value="1"/>
</dbReference>
<evidence type="ECO:0000256" key="5">
    <source>
        <dbReference type="ARBA" id="ARBA00023054"/>
    </source>
</evidence>
<dbReference type="PROSITE" id="PS50002">
    <property type="entry name" value="SH3"/>
    <property type="match status" value="1"/>
</dbReference>
<feature type="domain" description="SH3" evidence="7">
    <location>
        <begin position="320"/>
        <end position="386"/>
    </location>
</feature>
<organism evidence="8 9">
    <name type="scientific">Nezara viridula</name>
    <name type="common">Southern green stink bug</name>
    <name type="synonym">Cimex viridulus</name>
    <dbReference type="NCBI Taxonomy" id="85310"/>
    <lineage>
        <taxon>Eukaryota</taxon>
        <taxon>Metazoa</taxon>
        <taxon>Ecdysozoa</taxon>
        <taxon>Arthropoda</taxon>
        <taxon>Hexapoda</taxon>
        <taxon>Insecta</taxon>
        <taxon>Pterygota</taxon>
        <taxon>Neoptera</taxon>
        <taxon>Paraneoptera</taxon>
        <taxon>Hemiptera</taxon>
        <taxon>Heteroptera</taxon>
        <taxon>Panheteroptera</taxon>
        <taxon>Pentatomomorpha</taxon>
        <taxon>Pentatomoidea</taxon>
        <taxon>Pentatomidae</taxon>
        <taxon>Pentatominae</taxon>
        <taxon>Nezara</taxon>
    </lineage>
</organism>
<protein>
    <recommendedName>
        <fullName evidence="7">SH3 domain-containing protein</fullName>
    </recommendedName>
</protein>
<dbReference type="SMART" id="SM00326">
    <property type="entry name" value="SH3"/>
    <property type="match status" value="1"/>
</dbReference>
<comment type="subcellular location">
    <subcellularLocation>
        <location evidence="1">Cytoplasm</location>
    </subcellularLocation>
</comment>
<evidence type="ECO:0000256" key="4">
    <source>
        <dbReference type="ARBA" id="ARBA00022553"/>
    </source>
</evidence>
<reference evidence="8" key="1">
    <citation type="submission" date="2022-01" db="EMBL/GenBank/DDBJ databases">
        <authorList>
            <person name="King R."/>
        </authorList>
    </citation>
    <scope>NUCLEOTIDE SEQUENCE</scope>
</reference>
<dbReference type="Gene3D" id="2.30.30.40">
    <property type="entry name" value="SH3 Domains"/>
    <property type="match status" value="1"/>
</dbReference>
<dbReference type="InterPro" id="IPR027267">
    <property type="entry name" value="AH/BAR_dom_sf"/>
</dbReference>
<evidence type="ECO:0000256" key="2">
    <source>
        <dbReference type="ARBA" id="ARBA00022443"/>
    </source>
</evidence>
<evidence type="ECO:0000313" key="8">
    <source>
        <dbReference type="EMBL" id="CAH1395573.1"/>
    </source>
</evidence>
<dbReference type="Proteomes" id="UP001152798">
    <property type="component" value="Chromosome 3"/>
</dbReference>
<evidence type="ECO:0000313" key="9">
    <source>
        <dbReference type="Proteomes" id="UP001152798"/>
    </source>
</evidence>
<dbReference type="GO" id="GO:0005737">
    <property type="term" value="C:cytoplasm"/>
    <property type="evidence" value="ECO:0007669"/>
    <property type="project" value="TreeGrafter"/>
</dbReference>
<keyword evidence="4" id="KW-0597">Phosphoprotein</keyword>
<evidence type="ECO:0000256" key="3">
    <source>
        <dbReference type="ARBA" id="ARBA00022490"/>
    </source>
</evidence>
<name>A0A9P0MCT8_NEZVI</name>
<dbReference type="Gene3D" id="6.10.140.470">
    <property type="match status" value="1"/>
</dbReference>
<gene>
    <name evidence="8" type="ORF">NEZAVI_LOCUS5823</name>
</gene>
<dbReference type="GO" id="GO:0043226">
    <property type="term" value="C:organelle"/>
    <property type="evidence" value="ECO:0007669"/>
    <property type="project" value="UniProtKB-ARBA"/>
</dbReference>
<dbReference type="PANTHER" id="PTHR23065">
    <property type="entry name" value="PROLINE-SERINE-THREONINE PHOSPHATASE INTERACTING PROTEIN 1"/>
    <property type="match status" value="1"/>
</dbReference>
<sequence>MPCCRLSFCNASAMNQLVVGQQHLGMKRLGDSSNFASSLSEEVVRPLKQLVESQHRIRKSVETTVDKSGKNLAEWRAAETKAKKSSFTCARENEKLRDSVSEQRTRLSSSSLHIPTKVTPEKETAKMETKRKKAEECVKKADIEYYSVCLRAERSRLEWESAVLRGSHSEPINGCDLTRDLETVISLKSATEPSQEQILPDFYPEHTTLAMNRERRKQALIKLLDLIRSDLERERRGKAGVENLAVALKRTPTFASEDSQQNVQDKLHHMRSMLTYLEAARYKVLCVLSELEGRPRPSHPLADHIHVSRDRQGYQQSVLKVPPWIHSETEITDLVDRGTADGTSVQPDSDFGDIINIHDKQPDGWWLGELNGVVGIFPATYVEEIK</sequence>
<dbReference type="SUPFAM" id="SSF50044">
    <property type="entry name" value="SH3-domain"/>
    <property type="match status" value="1"/>
</dbReference>
<keyword evidence="5" id="KW-0175">Coiled coil</keyword>
<dbReference type="AlphaFoldDB" id="A0A9P0MCT8"/>
<keyword evidence="3" id="KW-0963">Cytoplasm</keyword>
<dbReference type="Gene3D" id="1.20.1270.60">
    <property type="entry name" value="Arfaptin homology (AH) domain/BAR domain"/>
    <property type="match status" value="1"/>
</dbReference>
<keyword evidence="2 6" id="KW-0728">SH3 domain</keyword>
<dbReference type="SUPFAM" id="SSF103657">
    <property type="entry name" value="BAR/IMD domain-like"/>
    <property type="match status" value="1"/>
</dbReference>
<keyword evidence="9" id="KW-1185">Reference proteome</keyword>
<dbReference type="EMBL" id="OV725079">
    <property type="protein sequence ID" value="CAH1395573.1"/>
    <property type="molecule type" value="Genomic_DNA"/>
</dbReference>
<accession>A0A9P0MCT8</accession>
<dbReference type="Pfam" id="PF25610">
    <property type="entry name" value="HR1_TOCA"/>
    <property type="match status" value="1"/>
</dbReference>
<proteinExistence type="predicted"/>
<evidence type="ECO:0000259" key="7">
    <source>
        <dbReference type="PROSITE" id="PS50002"/>
    </source>
</evidence>
<dbReference type="InterPro" id="IPR057870">
    <property type="entry name" value="HR1_TOCA"/>
</dbReference>
<evidence type="ECO:0000256" key="1">
    <source>
        <dbReference type="ARBA" id="ARBA00004496"/>
    </source>
</evidence>